<dbReference type="Proteomes" id="UP000029120">
    <property type="component" value="Chromosome 7"/>
</dbReference>
<keyword evidence="1" id="KW-0812">Transmembrane</keyword>
<gene>
    <name evidence="2" type="ordered locus">AALP_Aa7g115200</name>
</gene>
<organism evidence="2 3">
    <name type="scientific">Arabis alpina</name>
    <name type="common">Alpine rock-cress</name>
    <dbReference type="NCBI Taxonomy" id="50452"/>
    <lineage>
        <taxon>Eukaryota</taxon>
        <taxon>Viridiplantae</taxon>
        <taxon>Streptophyta</taxon>
        <taxon>Embryophyta</taxon>
        <taxon>Tracheophyta</taxon>
        <taxon>Spermatophyta</taxon>
        <taxon>Magnoliopsida</taxon>
        <taxon>eudicotyledons</taxon>
        <taxon>Gunneridae</taxon>
        <taxon>Pentapetalae</taxon>
        <taxon>rosids</taxon>
        <taxon>malvids</taxon>
        <taxon>Brassicales</taxon>
        <taxon>Brassicaceae</taxon>
        <taxon>Arabideae</taxon>
        <taxon>Arabis</taxon>
    </lineage>
</organism>
<keyword evidence="3" id="KW-1185">Reference proteome</keyword>
<evidence type="ECO:0000313" key="3">
    <source>
        <dbReference type="Proteomes" id="UP000029120"/>
    </source>
</evidence>
<keyword evidence="1" id="KW-1133">Transmembrane helix</keyword>
<dbReference type="AlphaFoldDB" id="A0A087GHE7"/>
<dbReference type="EMBL" id="CM002875">
    <property type="protein sequence ID" value="KFK29299.1"/>
    <property type="molecule type" value="Genomic_DNA"/>
</dbReference>
<feature type="transmembrane region" description="Helical" evidence="1">
    <location>
        <begin position="56"/>
        <end position="78"/>
    </location>
</feature>
<evidence type="ECO:0000256" key="1">
    <source>
        <dbReference type="SAM" id="Phobius"/>
    </source>
</evidence>
<accession>A0A087GHE7</accession>
<evidence type="ECO:0000313" key="2">
    <source>
        <dbReference type="EMBL" id="KFK29299.1"/>
    </source>
</evidence>
<keyword evidence="1" id="KW-0472">Membrane</keyword>
<sequence>MQKVCMVHSGNIRKKLVVRSFFGGEDPVRSNRDGDVSAACSFQDTCLSLSILKLHVLYMCNGLNLCILFLMGLCKIVYQFCL</sequence>
<name>A0A087GHE7_ARAAL</name>
<proteinExistence type="predicted"/>
<dbReference type="Gramene" id="KFK29299">
    <property type="protein sequence ID" value="KFK29299"/>
    <property type="gene ID" value="AALP_AA7G115200"/>
</dbReference>
<reference evidence="3" key="1">
    <citation type="journal article" date="2015" name="Nat. Plants">
        <title>Genome expansion of Arabis alpina linked with retrotransposition and reduced symmetric DNA methylation.</title>
        <authorList>
            <person name="Willing E.M."/>
            <person name="Rawat V."/>
            <person name="Mandakova T."/>
            <person name="Maumus F."/>
            <person name="James G.V."/>
            <person name="Nordstroem K.J."/>
            <person name="Becker C."/>
            <person name="Warthmann N."/>
            <person name="Chica C."/>
            <person name="Szarzynska B."/>
            <person name="Zytnicki M."/>
            <person name="Albani M.C."/>
            <person name="Kiefer C."/>
            <person name="Bergonzi S."/>
            <person name="Castaings L."/>
            <person name="Mateos J.L."/>
            <person name="Berns M.C."/>
            <person name="Bujdoso N."/>
            <person name="Piofczyk T."/>
            <person name="de Lorenzo L."/>
            <person name="Barrero-Sicilia C."/>
            <person name="Mateos I."/>
            <person name="Piednoel M."/>
            <person name="Hagmann J."/>
            <person name="Chen-Min-Tao R."/>
            <person name="Iglesias-Fernandez R."/>
            <person name="Schuster S.C."/>
            <person name="Alonso-Blanco C."/>
            <person name="Roudier F."/>
            <person name="Carbonero P."/>
            <person name="Paz-Ares J."/>
            <person name="Davis S.J."/>
            <person name="Pecinka A."/>
            <person name="Quesneville H."/>
            <person name="Colot V."/>
            <person name="Lysak M.A."/>
            <person name="Weigel D."/>
            <person name="Coupland G."/>
            <person name="Schneeberger K."/>
        </authorList>
    </citation>
    <scope>NUCLEOTIDE SEQUENCE [LARGE SCALE GENOMIC DNA]</scope>
    <source>
        <strain evidence="3">cv. Pajares</strain>
    </source>
</reference>
<protein>
    <submittedName>
        <fullName evidence="2">Uncharacterized protein</fullName>
    </submittedName>
</protein>